<organism evidence="2 3">
    <name type="scientific">Aliishimia ponticola</name>
    <dbReference type="NCBI Taxonomy" id="2499833"/>
    <lineage>
        <taxon>Bacteria</taxon>
        <taxon>Pseudomonadati</taxon>
        <taxon>Pseudomonadota</taxon>
        <taxon>Alphaproteobacteria</taxon>
        <taxon>Rhodobacterales</taxon>
        <taxon>Paracoccaceae</taxon>
        <taxon>Aliishimia</taxon>
    </lineage>
</organism>
<comment type="caution">
    <text evidence="2">The sequence shown here is derived from an EMBL/GenBank/DDBJ whole genome shotgun (WGS) entry which is preliminary data.</text>
</comment>
<accession>A0A4S4NG88</accession>
<dbReference type="RefSeq" id="WP_136461553.1">
    <property type="nucleotide sequence ID" value="NZ_SRKY01000001.1"/>
</dbReference>
<evidence type="ECO:0000313" key="2">
    <source>
        <dbReference type="EMBL" id="THH38662.1"/>
    </source>
</evidence>
<feature type="signal peptide" evidence="1">
    <location>
        <begin position="1"/>
        <end position="20"/>
    </location>
</feature>
<dbReference type="EMBL" id="SRKY01000001">
    <property type="protein sequence ID" value="THH38662.1"/>
    <property type="molecule type" value="Genomic_DNA"/>
</dbReference>
<gene>
    <name evidence="2" type="ORF">E4Z66_03580</name>
</gene>
<dbReference type="Proteomes" id="UP000306602">
    <property type="component" value="Unassembled WGS sequence"/>
</dbReference>
<dbReference type="AlphaFoldDB" id="A0A4S4NG88"/>
<evidence type="ECO:0000256" key="1">
    <source>
        <dbReference type="SAM" id="SignalP"/>
    </source>
</evidence>
<sequence length="153" mass="17317">MRTISAAALAVFYSASFTLAETSISDLSHSELVKVCVETLDKDEDAEIYAEELAQRSRFHLGPENKAKGKRCLEETYQTEFVFEGGRYHSPELAAEFERRAQLIKEKQQERERAYTEALTEACIREFDIDRFRALTTPVCGAVFKAIGLPEAN</sequence>
<evidence type="ECO:0000313" key="3">
    <source>
        <dbReference type="Proteomes" id="UP000306602"/>
    </source>
</evidence>
<dbReference type="OrthoDB" id="9925901at2"/>
<keyword evidence="3" id="KW-1185">Reference proteome</keyword>
<protein>
    <recommendedName>
        <fullName evidence="4">DUF1311 domain-containing protein</fullName>
    </recommendedName>
</protein>
<proteinExistence type="predicted"/>
<feature type="chain" id="PRO_5020414682" description="DUF1311 domain-containing protein" evidence="1">
    <location>
        <begin position="21"/>
        <end position="153"/>
    </location>
</feature>
<name>A0A4S4NG88_9RHOB</name>
<evidence type="ECO:0008006" key="4">
    <source>
        <dbReference type="Google" id="ProtNLM"/>
    </source>
</evidence>
<reference evidence="2 3" key="1">
    <citation type="submission" date="2019-04" db="EMBL/GenBank/DDBJ databases">
        <title>Shimia ponticola sp. nov., isolated from seawater.</title>
        <authorList>
            <person name="Kim Y.-O."/>
            <person name="Yoon J.-H."/>
        </authorList>
    </citation>
    <scope>NUCLEOTIDE SEQUENCE [LARGE SCALE GENOMIC DNA]</scope>
    <source>
        <strain evidence="2 3">MYP11</strain>
    </source>
</reference>
<keyword evidence="1" id="KW-0732">Signal</keyword>